<keyword evidence="2" id="KW-0175">Coiled coil</keyword>
<keyword evidence="1" id="KW-0040">ANK repeat</keyword>
<dbReference type="Proteomes" id="UP000681722">
    <property type="component" value="Unassembled WGS sequence"/>
</dbReference>
<dbReference type="EMBL" id="CAJOBC010085924">
    <property type="protein sequence ID" value="CAF4337527.1"/>
    <property type="molecule type" value="Genomic_DNA"/>
</dbReference>
<feature type="coiled-coil region" evidence="2">
    <location>
        <begin position="145"/>
        <end position="172"/>
    </location>
</feature>
<evidence type="ECO:0000256" key="1">
    <source>
        <dbReference type="PROSITE-ProRule" id="PRU00023"/>
    </source>
</evidence>
<dbReference type="AlphaFoldDB" id="A0A815QZD0"/>
<keyword evidence="5" id="KW-1185">Reference proteome</keyword>
<protein>
    <submittedName>
        <fullName evidence="3">Uncharacterized protein</fullName>
    </submittedName>
</protein>
<dbReference type="EMBL" id="CAJNOQ010020456">
    <property type="protein sequence ID" value="CAF1469218.1"/>
    <property type="molecule type" value="Genomic_DNA"/>
</dbReference>
<dbReference type="OrthoDB" id="448455at2759"/>
<comment type="caution">
    <text evidence="3">The sequence shown here is derived from an EMBL/GenBank/DDBJ whole genome shotgun (WGS) entry which is preliminary data.</text>
</comment>
<dbReference type="Pfam" id="PF12796">
    <property type="entry name" value="Ank_2"/>
    <property type="match status" value="1"/>
</dbReference>
<name>A0A815QZD0_9BILA</name>
<dbReference type="SUPFAM" id="SSF48403">
    <property type="entry name" value="Ankyrin repeat"/>
    <property type="match status" value="1"/>
</dbReference>
<feature type="repeat" description="ANK" evidence="1">
    <location>
        <begin position="383"/>
        <end position="415"/>
    </location>
</feature>
<organism evidence="3 5">
    <name type="scientific">Didymodactylos carnosus</name>
    <dbReference type="NCBI Taxonomy" id="1234261"/>
    <lineage>
        <taxon>Eukaryota</taxon>
        <taxon>Metazoa</taxon>
        <taxon>Spiralia</taxon>
        <taxon>Gnathifera</taxon>
        <taxon>Rotifera</taxon>
        <taxon>Eurotatoria</taxon>
        <taxon>Bdelloidea</taxon>
        <taxon>Philodinida</taxon>
        <taxon>Philodinidae</taxon>
        <taxon>Didymodactylos</taxon>
    </lineage>
</organism>
<dbReference type="InterPro" id="IPR036770">
    <property type="entry name" value="Ankyrin_rpt-contain_sf"/>
</dbReference>
<reference evidence="3" key="1">
    <citation type="submission" date="2021-02" db="EMBL/GenBank/DDBJ databases">
        <authorList>
            <person name="Nowell W R."/>
        </authorList>
    </citation>
    <scope>NUCLEOTIDE SEQUENCE</scope>
</reference>
<accession>A0A815QZD0</accession>
<dbReference type="PROSITE" id="PS50297">
    <property type="entry name" value="ANK_REP_REGION"/>
    <property type="match status" value="1"/>
</dbReference>
<dbReference type="PROSITE" id="PS50088">
    <property type="entry name" value="ANK_REPEAT"/>
    <property type="match status" value="1"/>
</dbReference>
<dbReference type="Gene3D" id="1.25.40.20">
    <property type="entry name" value="Ankyrin repeat-containing domain"/>
    <property type="match status" value="1"/>
</dbReference>
<evidence type="ECO:0000313" key="3">
    <source>
        <dbReference type="EMBL" id="CAF1469218.1"/>
    </source>
</evidence>
<evidence type="ECO:0000256" key="2">
    <source>
        <dbReference type="SAM" id="Coils"/>
    </source>
</evidence>
<evidence type="ECO:0000313" key="4">
    <source>
        <dbReference type="EMBL" id="CAF4337527.1"/>
    </source>
</evidence>
<gene>
    <name evidence="3" type="ORF">GPM918_LOCUS35399</name>
    <name evidence="4" type="ORF">SRO942_LOCUS36117</name>
</gene>
<dbReference type="Proteomes" id="UP000663829">
    <property type="component" value="Unassembled WGS sequence"/>
</dbReference>
<dbReference type="SMART" id="SM00248">
    <property type="entry name" value="ANK"/>
    <property type="match status" value="3"/>
</dbReference>
<dbReference type="InterPro" id="IPR002110">
    <property type="entry name" value="Ankyrin_rpt"/>
</dbReference>
<proteinExistence type="predicted"/>
<evidence type="ECO:0000313" key="5">
    <source>
        <dbReference type="Proteomes" id="UP000663829"/>
    </source>
</evidence>
<sequence>MLQAWNSFYSCISAKLWSFLECCASPSVTFLEFSNFAGRPEECDVKYGEITKQQQEFIHEVSPLKSNENQQSRTVKIVHPKPPKLNESYFIPNIFNDIGMDDNNDDIDIQEHGQEQDDISLNESYDVDIYSKPISRAVQTDKFDVVKLMIENDALKNKVKSLSQTITSTKKTHVRMPKKSTIEYFKYVIGRSETDQNKQHPTIPLSPSSLHVCQSTTITTTSRIIRKLFPLEIMKKHDFKRSSLIDEELERNIHERTRNTSQSIASRSAERFIQSKKRDNQSCFGETVDPSLETRSICIPCAEAATRNDESLSARLLYPDPHAFKHRSASGERAMREEPENTNFCSWEECSPFYQACRENKIDDVKEFLRTMIPEEIDKMEPNGSTALHMACYYGNIEIVRLILDADADRGVTNKFKCLPYDEAASDEVKALFIRVPTSNRLVSNTGAVEWVLIDDDVLEKAADPRGLIKYAYDRNIPNIDKMFDRIQKNYVDKLLRNSRGIDGIKIRLIYVVEIKSQVVSNLPLVRHFQYLLNAMHR</sequence>